<keyword evidence="2" id="KW-0132">Cell division</keyword>
<evidence type="ECO:0000256" key="1">
    <source>
        <dbReference type="SAM" id="Coils"/>
    </source>
</evidence>
<keyword evidence="1" id="KW-0175">Coiled coil</keyword>
<dbReference type="SUPFAM" id="SSF102829">
    <property type="entry name" value="Cell division protein ZapA-like"/>
    <property type="match status" value="1"/>
</dbReference>
<dbReference type="Proteomes" id="UP000824106">
    <property type="component" value="Unassembled WGS sequence"/>
</dbReference>
<organism evidence="2 3">
    <name type="scientific">Candidatus Atopostipes pullistercoris</name>
    <dbReference type="NCBI Taxonomy" id="2838467"/>
    <lineage>
        <taxon>Bacteria</taxon>
        <taxon>Bacillati</taxon>
        <taxon>Bacillota</taxon>
        <taxon>Bacilli</taxon>
        <taxon>Lactobacillales</taxon>
        <taxon>Carnobacteriaceae</taxon>
        <taxon>Atopostipes</taxon>
    </lineage>
</organism>
<dbReference type="InterPro" id="IPR036192">
    <property type="entry name" value="Cell_div_ZapA-like_sf"/>
</dbReference>
<proteinExistence type="predicted"/>
<dbReference type="EMBL" id="DXAZ01000117">
    <property type="protein sequence ID" value="HIZ71515.1"/>
    <property type="molecule type" value="Genomic_DNA"/>
</dbReference>
<protein>
    <submittedName>
        <fullName evidence="2">Cell division protein ZapA</fullName>
    </submittedName>
</protein>
<reference evidence="2" key="2">
    <citation type="submission" date="2021-04" db="EMBL/GenBank/DDBJ databases">
        <authorList>
            <person name="Gilroy R."/>
        </authorList>
    </citation>
    <scope>NUCLEOTIDE SEQUENCE</scope>
    <source>
        <strain evidence="2">CHK169-4300</strain>
    </source>
</reference>
<sequence length="90" mass="10439">MTTEKRRVKVTIDEKDYTIISNKSATHIKLVAETINKQLKELNELSSNLSKEEQAILIAVNAISDQIDYQHQMIQLEEKLNKLNKNEKRS</sequence>
<reference evidence="2" key="1">
    <citation type="journal article" date="2021" name="PeerJ">
        <title>Extensive microbial diversity within the chicken gut microbiome revealed by metagenomics and culture.</title>
        <authorList>
            <person name="Gilroy R."/>
            <person name="Ravi A."/>
            <person name="Getino M."/>
            <person name="Pursley I."/>
            <person name="Horton D.L."/>
            <person name="Alikhan N.F."/>
            <person name="Baker D."/>
            <person name="Gharbi K."/>
            <person name="Hall N."/>
            <person name="Watson M."/>
            <person name="Adriaenssens E.M."/>
            <person name="Foster-Nyarko E."/>
            <person name="Jarju S."/>
            <person name="Secka A."/>
            <person name="Antonio M."/>
            <person name="Oren A."/>
            <person name="Chaudhuri R.R."/>
            <person name="La Ragione R."/>
            <person name="Hildebrand F."/>
            <person name="Pallen M.J."/>
        </authorList>
    </citation>
    <scope>NUCLEOTIDE SEQUENCE</scope>
    <source>
        <strain evidence="2">CHK169-4300</strain>
    </source>
</reference>
<dbReference type="InterPro" id="IPR053712">
    <property type="entry name" value="Bac_CellDiv_Activator"/>
</dbReference>
<name>A0A9D2G3L0_9LACT</name>
<accession>A0A9D2G3L0</accession>
<gene>
    <name evidence="2" type="primary">zapA</name>
    <name evidence="2" type="ORF">H9808_07125</name>
</gene>
<dbReference type="AlphaFoldDB" id="A0A9D2G3L0"/>
<comment type="caution">
    <text evidence="2">The sequence shown here is derived from an EMBL/GenBank/DDBJ whole genome shotgun (WGS) entry which is preliminary data.</text>
</comment>
<evidence type="ECO:0000313" key="3">
    <source>
        <dbReference type="Proteomes" id="UP000824106"/>
    </source>
</evidence>
<dbReference type="InterPro" id="IPR007838">
    <property type="entry name" value="Cell_div_ZapA-like"/>
</dbReference>
<dbReference type="Pfam" id="PF05164">
    <property type="entry name" value="ZapA"/>
    <property type="match status" value="1"/>
</dbReference>
<evidence type="ECO:0000313" key="2">
    <source>
        <dbReference type="EMBL" id="HIZ71515.1"/>
    </source>
</evidence>
<feature type="coiled-coil region" evidence="1">
    <location>
        <begin position="32"/>
        <end position="86"/>
    </location>
</feature>
<dbReference type="GO" id="GO:0051301">
    <property type="term" value="P:cell division"/>
    <property type="evidence" value="ECO:0007669"/>
    <property type="project" value="UniProtKB-KW"/>
</dbReference>
<keyword evidence="2" id="KW-0131">Cell cycle</keyword>
<dbReference type="Gene3D" id="6.10.250.790">
    <property type="match status" value="1"/>
</dbReference>